<keyword evidence="4 7" id="KW-0863">Zinc-finger</keyword>
<evidence type="ECO:0000256" key="2">
    <source>
        <dbReference type="ARBA" id="ARBA00022723"/>
    </source>
</evidence>
<feature type="domain" description="C2H2-type" evidence="8">
    <location>
        <begin position="27"/>
        <end position="54"/>
    </location>
</feature>
<dbReference type="InterPro" id="IPR013087">
    <property type="entry name" value="Znf_C2H2_type"/>
</dbReference>
<dbReference type="Proteomes" id="UP000668214">
    <property type="component" value="Unassembled WGS sequence"/>
</dbReference>
<feature type="domain" description="C2H2-type" evidence="8">
    <location>
        <begin position="60"/>
        <end position="87"/>
    </location>
</feature>
<evidence type="ECO:0000256" key="4">
    <source>
        <dbReference type="ARBA" id="ARBA00022771"/>
    </source>
</evidence>
<feature type="non-terminal residue" evidence="9">
    <location>
        <position position="1"/>
    </location>
</feature>
<reference evidence="9" key="1">
    <citation type="submission" date="2020-02" db="EMBL/GenBank/DDBJ databases">
        <title>Relaxed selection underlies rapid genomic changes in the transitions from sociality to social parasitism in ants.</title>
        <authorList>
            <person name="Bi X."/>
        </authorList>
    </citation>
    <scope>NUCLEOTIDE SEQUENCE</scope>
    <source>
        <strain evidence="9">BGI-DK2014c</strain>
        <tissue evidence="9">Whole body</tissue>
    </source>
</reference>
<gene>
    <name evidence="9" type="primary">Zfp64</name>
    <name evidence="9" type="ORF">G6Z78_0011631</name>
</gene>
<evidence type="ECO:0000256" key="7">
    <source>
        <dbReference type="PROSITE-ProRule" id="PRU00042"/>
    </source>
</evidence>
<keyword evidence="3" id="KW-0677">Repeat</keyword>
<evidence type="ECO:0000313" key="9">
    <source>
        <dbReference type="EMBL" id="KAG5320142.1"/>
    </source>
</evidence>
<dbReference type="SUPFAM" id="SSF57667">
    <property type="entry name" value="beta-beta-alpha zinc fingers"/>
    <property type="match status" value="5"/>
</dbReference>
<dbReference type="EMBL" id="JAANIA010001497">
    <property type="protein sequence ID" value="KAG5320142.1"/>
    <property type="molecule type" value="Genomic_DNA"/>
</dbReference>
<dbReference type="GO" id="GO:0005634">
    <property type="term" value="C:nucleus"/>
    <property type="evidence" value="ECO:0007669"/>
    <property type="project" value="UniProtKB-SubCell"/>
</dbReference>
<name>A0A836F8U3_9HYME</name>
<keyword evidence="2" id="KW-0479">Metal-binding</keyword>
<dbReference type="GO" id="GO:0008270">
    <property type="term" value="F:zinc ion binding"/>
    <property type="evidence" value="ECO:0007669"/>
    <property type="project" value="UniProtKB-KW"/>
</dbReference>
<feature type="non-terminal residue" evidence="9">
    <location>
        <position position="358"/>
    </location>
</feature>
<accession>A0A836F8U3</accession>
<dbReference type="Gene3D" id="3.30.160.60">
    <property type="entry name" value="Classic Zinc Finger"/>
    <property type="match status" value="4"/>
</dbReference>
<feature type="domain" description="C2H2-type" evidence="8">
    <location>
        <begin position="316"/>
        <end position="344"/>
    </location>
</feature>
<evidence type="ECO:0000256" key="3">
    <source>
        <dbReference type="ARBA" id="ARBA00022737"/>
    </source>
</evidence>
<feature type="domain" description="C2H2-type" evidence="8">
    <location>
        <begin position="135"/>
        <end position="163"/>
    </location>
</feature>
<sequence length="358" mass="41936">MTVSAPSILGIEHKQKIRRRSKVKPKYPCTNCSSTFKHKRSLLKHLKYECGQSPRFNVRFPCMNCTSVYSTKGSLTTHLKYECGQPPRFKCPYCDLVSKKTSNVQQHIRRRHKDRVVYNNLYSHLKYECGKLPRFRCPYCLYASKKASNIRAHIRRKHNGSEVDVIYIKDVAEKKFPCTRCSSAFSRKGGLTYHQRNECGQEPRFSCPYCVYRAGHVSNARRHVKKCHPGQLHHLKFACGQSPRFNCPYCPFRTKHTSNVRAHVRRKHPDHEVYSITSSREQNAKSFPCGNCNSVFSMKHNLQYHWRIECGQPPRYNCPYCAYRTKHPSNVRAHVRRIHPGNRVYVVDIHKTDIPQFF</sequence>
<dbReference type="PROSITE" id="PS50157">
    <property type="entry name" value="ZINC_FINGER_C2H2_2"/>
    <property type="match status" value="6"/>
</dbReference>
<comment type="caution">
    <text evidence="9">The sequence shown here is derived from an EMBL/GenBank/DDBJ whole genome shotgun (WGS) entry which is preliminary data.</text>
</comment>
<keyword evidence="5" id="KW-0862">Zinc</keyword>
<keyword evidence="6" id="KW-0539">Nucleus</keyword>
<dbReference type="SMART" id="SM00355">
    <property type="entry name" value="ZnF_C2H2"/>
    <property type="match status" value="9"/>
</dbReference>
<evidence type="ECO:0000256" key="5">
    <source>
        <dbReference type="ARBA" id="ARBA00022833"/>
    </source>
</evidence>
<protein>
    <submittedName>
        <fullName evidence="9">ZF64A protein</fullName>
    </submittedName>
</protein>
<feature type="domain" description="C2H2-type" evidence="8">
    <location>
        <begin position="287"/>
        <end position="314"/>
    </location>
</feature>
<evidence type="ECO:0000256" key="6">
    <source>
        <dbReference type="ARBA" id="ARBA00023242"/>
    </source>
</evidence>
<proteinExistence type="predicted"/>
<comment type="subcellular location">
    <subcellularLocation>
        <location evidence="1">Nucleus</location>
    </subcellularLocation>
</comment>
<evidence type="ECO:0000313" key="10">
    <source>
        <dbReference type="Proteomes" id="UP000668214"/>
    </source>
</evidence>
<dbReference type="InterPro" id="IPR036236">
    <property type="entry name" value="Znf_C2H2_sf"/>
</dbReference>
<evidence type="ECO:0000259" key="8">
    <source>
        <dbReference type="PROSITE" id="PS50157"/>
    </source>
</evidence>
<evidence type="ECO:0000256" key="1">
    <source>
        <dbReference type="ARBA" id="ARBA00004123"/>
    </source>
</evidence>
<keyword evidence="10" id="KW-1185">Reference proteome</keyword>
<dbReference type="Pfam" id="PF13909">
    <property type="entry name" value="zf-H2C2_5"/>
    <property type="match status" value="3"/>
</dbReference>
<dbReference type="InterPro" id="IPR050888">
    <property type="entry name" value="ZnF_C2H2-type_TF"/>
</dbReference>
<feature type="domain" description="C2H2-type" evidence="8">
    <location>
        <begin position="176"/>
        <end position="203"/>
    </location>
</feature>
<dbReference type="PANTHER" id="PTHR24406">
    <property type="entry name" value="TRANSCRIPTIONAL REPRESSOR CTCFL-RELATED"/>
    <property type="match status" value="1"/>
</dbReference>
<dbReference type="AlphaFoldDB" id="A0A836F8U3"/>
<organism evidence="9 10">
    <name type="scientific">Pseudoatta argentina</name>
    <dbReference type="NCBI Taxonomy" id="621737"/>
    <lineage>
        <taxon>Eukaryota</taxon>
        <taxon>Metazoa</taxon>
        <taxon>Ecdysozoa</taxon>
        <taxon>Arthropoda</taxon>
        <taxon>Hexapoda</taxon>
        <taxon>Insecta</taxon>
        <taxon>Pterygota</taxon>
        <taxon>Neoptera</taxon>
        <taxon>Endopterygota</taxon>
        <taxon>Hymenoptera</taxon>
        <taxon>Apocrita</taxon>
        <taxon>Aculeata</taxon>
        <taxon>Formicoidea</taxon>
        <taxon>Formicidae</taxon>
        <taxon>Myrmicinae</taxon>
        <taxon>Pseudoatta</taxon>
    </lineage>
</organism>